<name>A0A1C3XLG3_9HYPH</name>
<evidence type="ECO:0000259" key="1">
    <source>
        <dbReference type="Pfam" id="PF13175"/>
    </source>
</evidence>
<evidence type="ECO:0000313" key="2">
    <source>
        <dbReference type="EMBL" id="SCB53097.1"/>
    </source>
</evidence>
<proteinExistence type="predicted"/>
<dbReference type="SUPFAM" id="SSF52540">
    <property type="entry name" value="P-loop containing nucleoside triphosphate hydrolases"/>
    <property type="match status" value="1"/>
</dbReference>
<dbReference type="InterPro" id="IPR041685">
    <property type="entry name" value="AAA_GajA/Old/RecF-like"/>
</dbReference>
<protein>
    <submittedName>
        <fullName evidence="2">AAA domain-containing protein, putative AbiEii toxin, Type IV TA system</fullName>
    </submittedName>
</protein>
<dbReference type="Pfam" id="PF13175">
    <property type="entry name" value="AAA_15"/>
    <property type="match status" value="1"/>
</dbReference>
<accession>A0A1C3XLG3</accession>
<feature type="domain" description="Endonuclease GajA/Old nuclease/RecF-like AAA" evidence="1">
    <location>
        <begin position="15"/>
        <end position="432"/>
    </location>
</feature>
<dbReference type="Gene3D" id="3.40.50.300">
    <property type="entry name" value="P-loop containing nucleotide triphosphate hydrolases"/>
    <property type="match status" value="1"/>
</dbReference>
<dbReference type="CDD" id="cd00267">
    <property type="entry name" value="ABC_ATPase"/>
    <property type="match status" value="1"/>
</dbReference>
<dbReference type="EMBL" id="FMAF01000062">
    <property type="protein sequence ID" value="SCB53097.1"/>
    <property type="molecule type" value="Genomic_DNA"/>
</dbReference>
<dbReference type="RefSeq" id="WP_167669648.1">
    <property type="nucleotide sequence ID" value="NZ_FMAF01000062.1"/>
</dbReference>
<dbReference type="PIRSF" id="PIRSF029347">
    <property type="entry name" value="RecF"/>
    <property type="match status" value="1"/>
</dbReference>
<organism evidence="2 3">
    <name type="scientific">Rhizobium lusitanum</name>
    <dbReference type="NCBI Taxonomy" id="293958"/>
    <lineage>
        <taxon>Bacteria</taxon>
        <taxon>Pseudomonadati</taxon>
        <taxon>Pseudomonadota</taxon>
        <taxon>Alphaproteobacteria</taxon>
        <taxon>Hyphomicrobiales</taxon>
        <taxon>Rhizobiaceae</taxon>
        <taxon>Rhizobium/Agrobacterium group</taxon>
        <taxon>Rhizobium</taxon>
    </lineage>
</organism>
<reference evidence="3" key="1">
    <citation type="submission" date="2016-08" db="EMBL/GenBank/DDBJ databases">
        <authorList>
            <person name="Varghese N."/>
            <person name="Submissions Spin"/>
        </authorList>
    </citation>
    <scope>NUCLEOTIDE SEQUENCE [LARGE SCALE GENOMIC DNA]</scope>
    <source>
        <strain evidence="3">P1-7</strain>
    </source>
</reference>
<dbReference type="PANTHER" id="PTHR43581">
    <property type="entry name" value="ATP/GTP PHOSPHATASE"/>
    <property type="match status" value="1"/>
</dbReference>
<dbReference type="InterPro" id="IPR014555">
    <property type="entry name" value="RecF-like"/>
</dbReference>
<dbReference type="AlphaFoldDB" id="A0A1C3XLG3"/>
<dbReference type="InterPro" id="IPR027417">
    <property type="entry name" value="P-loop_NTPase"/>
</dbReference>
<dbReference type="Proteomes" id="UP000199205">
    <property type="component" value="Unassembled WGS sequence"/>
</dbReference>
<evidence type="ECO:0000313" key="3">
    <source>
        <dbReference type="Proteomes" id="UP000199205"/>
    </source>
</evidence>
<gene>
    <name evidence="2" type="ORF">GA0061101_1628</name>
</gene>
<sequence>MATEQKDDFLTDLVLRQITIKNYRGSETPLVIDLERDANFLVGRNGTGKTSLINLIYWILAGRHAPLFAVNFSSAEIVFSHPDRRYSPTLFVERHVDSDDDPVSVTYRFKDAKSKPDAFNYSFPSKYYRRPNDPINVNLRKLRAELQKRFQVTWLALNRSVPSSNALAPDGSKIGTSEVDTKIQDTIQRLSTYVTKLGADFSDEVESFQKQLLLSFLVEEKDKGDVQLLGHLDLEEEKVQLTSMLRELKLLPEEYIPKVDRHISAAKTLTTGSLKAQPFTNIIKMYDIWKLHGWVDKWRMLQSRRNMIFHYKDLFLKKLNEMLYRKVAFFDSGNILRVKALRKGISVPAPDELIYNEGDADNIDVTALSSGEKQLIILLAETLLRERRPYIYIADEPELSLHIEWQEKLVPLILEISPQAQIFFATHSPDIVNRYGENVFSMEELVY</sequence>
<dbReference type="InterPro" id="IPR051396">
    <property type="entry name" value="Bact_Antivir_Def_Nuclease"/>
</dbReference>
<dbReference type="PANTHER" id="PTHR43581:SF2">
    <property type="entry name" value="EXCINUCLEASE ATPASE SUBUNIT"/>
    <property type="match status" value="1"/>
</dbReference>